<evidence type="ECO:0000313" key="3">
    <source>
        <dbReference type="Proteomes" id="UP000030408"/>
    </source>
</evidence>
<proteinExistence type="predicted"/>
<feature type="signal peptide" evidence="1">
    <location>
        <begin position="1"/>
        <end position="22"/>
    </location>
</feature>
<feature type="chain" id="PRO_5038545094" description="Lipoprotein" evidence="1">
    <location>
        <begin position="23"/>
        <end position="160"/>
    </location>
</feature>
<gene>
    <name evidence="2" type="ORF">CD33_02985</name>
</gene>
<name>A0A0A3HXY8_9BACL</name>
<keyword evidence="1" id="KW-0732">Signal</keyword>
<reference evidence="2 3" key="1">
    <citation type="submission" date="2014-02" db="EMBL/GenBank/DDBJ databases">
        <title>Draft genome sequence of Lysinibacillus sinduriensis JCM 15800.</title>
        <authorList>
            <person name="Zhang F."/>
            <person name="Wang G."/>
            <person name="Zhang L."/>
        </authorList>
    </citation>
    <scope>NUCLEOTIDE SEQUENCE [LARGE SCALE GENOMIC DNA]</scope>
    <source>
        <strain evidence="2 3">JCM 15800</strain>
    </source>
</reference>
<evidence type="ECO:0008006" key="4">
    <source>
        <dbReference type="Google" id="ProtNLM"/>
    </source>
</evidence>
<comment type="caution">
    <text evidence="2">The sequence shown here is derived from an EMBL/GenBank/DDBJ whole genome shotgun (WGS) entry which is preliminary data.</text>
</comment>
<accession>A0A0A3HXY8</accession>
<dbReference type="AlphaFoldDB" id="A0A0A3HXY8"/>
<evidence type="ECO:0000256" key="1">
    <source>
        <dbReference type="SAM" id="SignalP"/>
    </source>
</evidence>
<dbReference type="RefSeq" id="WP_036197983.1">
    <property type="nucleotide sequence ID" value="NZ_AVCY01000018.1"/>
</dbReference>
<dbReference type="EMBL" id="JPVO01000038">
    <property type="protein sequence ID" value="KGR77471.1"/>
    <property type="molecule type" value="Genomic_DNA"/>
</dbReference>
<organism evidence="2 3">
    <name type="scientific">Ureibacillus sinduriensis BLB-1 = JCM 15800</name>
    <dbReference type="NCBI Taxonomy" id="1384057"/>
    <lineage>
        <taxon>Bacteria</taxon>
        <taxon>Bacillati</taxon>
        <taxon>Bacillota</taxon>
        <taxon>Bacilli</taxon>
        <taxon>Bacillales</taxon>
        <taxon>Caryophanaceae</taxon>
        <taxon>Ureibacillus</taxon>
    </lineage>
</organism>
<keyword evidence="3" id="KW-1185">Reference proteome</keyword>
<dbReference type="eggNOG" id="ENOG503026D">
    <property type="taxonomic scope" value="Bacteria"/>
</dbReference>
<sequence>MNKILYSLFLLFMVAGCSSVQQTESSSQASSYHFLPPTVHFKVADTTYSTEQGSYCWRDGNSAECLSLSSPAEIVEYKEPIEVSANKSITLLPERQPAQQTLNMTNTEDNISEEIEINKDNRFKTPKTKGVYVIEYYAVWEKDDKGTSGDSSYVFKIEVK</sequence>
<protein>
    <recommendedName>
        <fullName evidence="4">Lipoprotein</fullName>
    </recommendedName>
</protein>
<dbReference type="Proteomes" id="UP000030408">
    <property type="component" value="Unassembled WGS sequence"/>
</dbReference>
<evidence type="ECO:0000313" key="2">
    <source>
        <dbReference type="EMBL" id="KGR77471.1"/>
    </source>
</evidence>
<dbReference type="OrthoDB" id="1797983at2"/>
<dbReference type="PROSITE" id="PS51257">
    <property type="entry name" value="PROKAR_LIPOPROTEIN"/>
    <property type="match status" value="1"/>
</dbReference>